<feature type="region of interest" description="Disordered" evidence="1">
    <location>
        <begin position="24"/>
        <end position="93"/>
    </location>
</feature>
<reference evidence="4" key="1">
    <citation type="journal article" date="2019" name="Int. J. Syst. Evol. Microbiol.">
        <title>The Global Catalogue of Microorganisms (GCM) 10K type strain sequencing project: providing services to taxonomists for standard genome sequencing and annotation.</title>
        <authorList>
            <consortium name="The Broad Institute Genomics Platform"/>
            <consortium name="The Broad Institute Genome Sequencing Center for Infectious Disease"/>
            <person name="Wu L."/>
            <person name="Ma J."/>
        </authorList>
    </citation>
    <scope>NUCLEOTIDE SEQUENCE [LARGE SCALE GENOMIC DNA]</scope>
    <source>
        <strain evidence="4">JCM 17810</strain>
    </source>
</reference>
<accession>A0ABP8LDL1</accession>
<organism evidence="3 4">
    <name type="scientific">Georgenia halophila</name>
    <dbReference type="NCBI Taxonomy" id="620889"/>
    <lineage>
        <taxon>Bacteria</taxon>
        <taxon>Bacillati</taxon>
        <taxon>Actinomycetota</taxon>
        <taxon>Actinomycetes</taxon>
        <taxon>Micrococcales</taxon>
        <taxon>Bogoriellaceae</taxon>
        <taxon>Georgenia</taxon>
    </lineage>
</organism>
<keyword evidence="4" id="KW-1185">Reference proteome</keyword>
<evidence type="ECO:0000313" key="3">
    <source>
        <dbReference type="EMBL" id="GAA4427240.1"/>
    </source>
</evidence>
<sequence length="191" mass="19641">MICRTIVAAFAVGLALTVAGCAGGEASSTPEPTTAEETTPAAERATPAEATTSTPSPEGASTDGGEPMEEITGAEQNPTEAAPTWDAEAEQAAADRAEAFMRAFARPDLGADEWLAGMAGFMTDQAVELFSYVDPANVPATSLTGEVAIAENQPPTLAEVLVGTDAGTYRVTLSRVAQGDPWMVEYAEPAE</sequence>
<name>A0ABP8LDL1_9MICO</name>
<dbReference type="Proteomes" id="UP001500622">
    <property type="component" value="Unassembled WGS sequence"/>
</dbReference>
<gene>
    <name evidence="3" type="ORF">GCM10023169_26950</name>
</gene>
<evidence type="ECO:0000256" key="1">
    <source>
        <dbReference type="SAM" id="MobiDB-lite"/>
    </source>
</evidence>
<keyword evidence="2" id="KW-0732">Signal</keyword>
<feature type="compositionally biased region" description="Low complexity" evidence="1">
    <location>
        <begin position="25"/>
        <end position="58"/>
    </location>
</feature>
<protein>
    <recommendedName>
        <fullName evidence="5">Lipoprotein</fullName>
    </recommendedName>
</protein>
<evidence type="ECO:0000313" key="4">
    <source>
        <dbReference type="Proteomes" id="UP001500622"/>
    </source>
</evidence>
<comment type="caution">
    <text evidence="3">The sequence shown here is derived from an EMBL/GenBank/DDBJ whole genome shotgun (WGS) entry which is preliminary data.</text>
</comment>
<dbReference type="EMBL" id="BAABGN010000011">
    <property type="protein sequence ID" value="GAA4427240.1"/>
    <property type="molecule type" value="Genomic_DNA"/>
</dbReference>
<evidence type="ECO:0008006" key="5">
    <source>
        <dbReference type="Google" id="ProtNLM"/>
    </source>
</evidence>
<feature type="signal peptide" evidence="2">
    <location>
        <begin position="1"/>
        <end position="22"/>
    </location>
</feature>
<feature type="compositionally biased region" description="Low complexity" evidence="1">
    <location>
        <begin position="81"/>
        <end position="92"/>
    </location>
</feature>
<dbReference type="PROSITE" id="PS51257">
    <property type="entry name" value="PROKAR_LIPOPROTEIN"/>
    <property type="match status" value="1"/>
</dbReference>
<evidence type="ECO:0000256" key="2">
    <source>
        <dbReference type="SAM" id="SignalP"/>
    </source>
</evidence>
<dbReference type="RefSeq" id="WP_345216775.1">
    <property type="nucleotide sequence ID" value="NZ_BAABGN010000011.1"/>
</dbReference>
<proteinExistence type="predicted"/>
<feature type="chain" id="PRO_5047122784" description="Lipoprotein" evidence="2">
    <location>
        <begin position="23"/>
        <end position="191"/>
    </location>
</feature>